<dbReference type="AlphaFoldDB" id="A0A9D8PQC9"/>
<reference evidence="1" key="1">
    <citation type="journal article" date="2021" name="Environ. Microbiol.">
        <title>Genomic characterization of three novel Desulfobacterota classes expand the metabolic and phylogenetic diversity of the phylum.</title>
        <authorList>
            <person name="Murphy C.L."/>
            <person name="Biggerstaff J."/>
            <person name="Eichhorn A."/>
            <person name="Ewing E."/>
            <person name="Shahan R."/>
            <person name="Soriano D."/>
            <person name="Stewart S."/>
            <person name="VanMol K."/>
            <person name="Walker R."/>
            <person name="Walters P."/>
            <person name="Elshahed M.S."/>
            <person name="Youssef N.H."/>
        </authorList>
    </citation>
    <scope>NUCLEOTIDE SEQUENCE</scope>
    <source>
        <strain evidence="1">Zod_Metabat.24</strain>
    </source>
</reference>
<accession>A0A9D8PQC9</accession>
<evidence type="ECO:0000313" key="1">
    <source>
        <dbReference type="EMBL" id="MBN1573812.1"/>
    </source>
</evidence>
<organism evidence="1 2">
    <name type="scientific">Candidatus Zymogenus saltonus</name>
    <dbReference type="NCBI Taxonomy" id="2844893"/>
    <lineage>
        <taxon>Bacteria</taxon>
        <taxon>Deltaproteobacteria</taxon>
        <taxon>Candidatus Zymogenia</taxon>
        <taxon>Candidatus Zymogeniales</taxon>
        <taxon>Candidatus Zymogenaceae</taxon>
        <taxon>Candidatus Zymogenus</taxon>
    </lineage>
</organism>
<evidence type="ECO:0000313" key="2">
    <source>
        <dbReference type="Proteomes" id="UP000809273"/>
    </source>
</evidence>
<gene>
    <name evidence="1" type="ORF">JW984_11505</name>
</gene>
<dbReference type="Proteomes" id="UP000809273">
    <property type="component" value="Unassembled WGS sequence"/>
</dbReference>
<protein>
    <submittedName>
        <fullName evidence="1">Uncharacterized protein</fullName>
    </submittedName>
</protein>
<reference evidence="1" key="2">
    <citation type="submission" date="2021-01" db="EMBL/GenBank/DDBJ databases">
        <authorList>
            <person name="Hahn C.R."/>
            <person name="Youssef N.H."/>
            <person name="Elshahed M."/>
        </authorList>
    </citation>
    <scope>NUCLEOTIDE SEQUENCE</scope>
    <source>
        <strain evidence="1">Zod_Metabat.24</strain>
    </source>
</reference>
<dbReference type="EMBL" id="JAFGIX010000057">
    <property type="protein sequence ID" value="MBN1573812.1"/>
    <property type="molecule type" value="Genomic_DNA"/>
</dbReference>
<sequence>MKKKIFLPQEKLEAWVKDGRVSFSDNVITTLTGNRLKYKLVPAYKFIKLTSGDVDEPKLLGSVKTKDDIKHLKPDIFLDSIIIGDIAYEVEMGYIGNLKIDDEEMDDIKLLSKYILENF</sequence>
<name>A0A9D8PQC9_9DELT</name>
<proteinExistence type="predicted"/>
<comment type="caution">
    <text evidence="1">The sequence shown here is derived from an EMBL/GenBank/DDBJ whole genome shotgun (WGS) entry which is preliminary data.</text>
</comment>